<keyword evidence="1" id="KW-0614">Plasmid</keyword>
<sequence>MEHADDIAVDQFAAAMREKMKRSREKGRGGWADKTLCSEKSLSQMLREHVEKGDPVDVANFCMMLHHRGEKIVAAE</sequence>
<protein>
    <submittedName>
        <fullName evidence="1">Uncharacterized protein</fullName>
    </submittedName>
</protein>
<name>F2LSC7_BURGS</name>
<evidence type="ECO:0000313" key="1">
    <source>
        <dbReference type="EMBL" id="AEA65723.1"/>
    </source>
</evidence>
<geneLocation type="plasmid" evidence="1 2">
    <name>bgla_3p</name>
</geneLocation>
<dbReference type="Proteomes" id="UP000008316">
    <property type="component" value="Plasmid bgla_3p"/>
</dbReference>
<evidence type="ECO:0000313" key="2">
    <source>
        <dbReference type="Proteomes" id="UP000008316"/>
    </source>
</evidence>
<reference evidence="1 2" key="1">
    <citation type="journal article" date="2011" name="J. Bacteriol.">
        <title>Complete genome sequence of Burkholderia gladioli BSR3.</title>
        <authorList>
            <person name="Seo Y.S."/>
            <person name="Lim J."/>
            <person name="Choi B.S."/>
            <person name="Kim H."/>
            <person name="Goo E."/>
            <person name="Lee B."/>
            <person name="Lim J.S."/>
            <person name="Choi I.Y."/>
            <person name="Moon J.S."/>
            <person name="Kim J."/>
            <person name="Hwang I."/>
        </authorList>
    </citation>
    <scope>NUCLEOTIDE SEQUENCE [LARGE SCALE GENOMIC DNA]</scope>
    <source>
        <strain evidence="2">BSR3</strain>
    </source>
</reference>
<organism evidence="1 2">
    <name type="scientific">Burkholderia gladioli (strain BSR3)</name>
    <dbReference type="NCBI Taxonomy" id="999541"/>
    <lineage>
        <taxon>Bacteria</taxon>
        <taxon>Pseudomonadati</taxon>
        <taxon>Pseudomonadota</taxon>
        <taxon>Betaproteobacteria</taxon>
        <taxon>Burkholderiales</taxon>
        <taxon>Burkholderiaceae</taxon>
        <taxon>Burkholderia</taxon>
    </lineage>
</organism>
<dbReference type="AlphaFoldDB" id="F2LSC7"/>
<dbReference type="RefSeq" id="WP_013691858.1">
    <property type="nucleotide sequence ID" value="NC_015378.1"/>
</dbReference>
<dbReference type="KEGG" id="bgd:bgla_3p0220"/>
<dbReference type="EMBL" id="CP002603">
    <property type="protein sequence ID" value="AEA65723.1"/>
    <property type="molecule type" value="Genomic_DNA"/>
</dbReference>
<accession>F2LSC7</accession>
<keyword evidence="2" id="KW-1185">Reference proteome</keyword>
<gene>
    <name evidence="1" type="ordered locus">bgla_3p0220</name>
</gene>
<dbReference type="HOGENOM" id="CLU_2647517_0_0_4"/>
<proteinExistence type="predicted"/>